<evidence type="ECO:0000256" key="5">
    <source>
        <dbReference type="ARBA" id="ARBA00023242"/>
    </source>
</evidence>
<dbReference type="Pfam" id="PF04082">
    <property type="entry name" value="Fungal_trans"/>
    <property type="match status" value="1"/>
</dbReference>
<feature type="region of interest" description="Disordered" evidence="6">
    <location>
        <begin position="55"/>
        <end position="81"/>
    </location>
</feature>
<dbReference type="InterPro" id="IPR036864">
    <property type="entry name" value="Zn2-C6_fun-type_DNA-bd_sf"/>
</dbReference>
<dbReference type="GO" id="GO:0008270">
    <property type="term" value="F:zinc ion binding"/>
    <property type="evidence" value="ECO:0007669"/>
    <property type="project" value="InterPro"/>
</dbReference>
<dbReference type="SMART" id="SM00066">
    <property type="entry name" value="GAL4"/>
    <property type="match status" value="1"/>
</dbReference>
<dbReference type="PANTHER" id="PTHR47425">
    <property type="entry name" value="FARB-RELATED"/>
    <property type="match status" value="1"/>
</dbReference>
<keyword evidence="9" id="KW-1185">Reference proteome</keyword>
<dbReference type="GeneID" id="63723642"/>
<dbReference type="RefSeq" id="XP_040664080.1">
    <property type="nucleotide sequence ID" value="XM_040808131.1"/>
</dbReference>
<keyword evidence="1" id="KW-0479">Metal-binding</keyword>
<dbReference type="InterPro" id="IPR052761">
    <property type="entry name" value="Fungal_Detox/Toxin_TFs"/>
</dbReference>
<dbReference type="VEuPathDB" id="FungiDB:ASPVEDRAFT_147561"/>
<evidence type="ECO:0000256" key="1">
    <source>
        <dbReference type="ARBA" id="ARBA00022723"/>
    </source>
</evidence>
<dbReference type="EMBL" id="KV878126">
    <property type="protein sequence ID" value="OJI98317.1"/>
    <property type="molecule type" value="Genomic_DNA"/>
</dbReference>
<sequence>MSNLDAAPGSSGARRKRSRIACDFCHSRKVRCDLTVTGAPCTNCRLDKQSCFVRESRSKRHKKQASRNNSDSQRRSCNPVPQDPLAIALRSSAGLAEAREDTDTGGLQFNVPFTRLSSPDQRLPTGAESLPALRSMLGDTPPSADLAAADKSVIFSYYEFLQLKGLCKLPPADVRYLELKGCFRVPTGAHLDNFLRQYFLHAHPCMPVVDETGFWSSYEQHGLGGSPKVSLLLFQAMLFTASAFMPLGSLRACGFSDRNEARESLHQRAALLYHLKAETDHTTIAQAALLLSFQSSAIDVYSNTSFLSTAIQAARASQACLYKTLPGLTTEQRRYKKRLWWCCVVRDRTIALGVRRPLQITPESFNPREDPLAEEDLECEMERSRVYDLDIKRCLIKLFVVHCDLSAALTSTVMTICPPNSVPIPLSPTYEDLFRLFTAAEGCRHELKAWFDTAETQLRHASRTCLQRTSFVMLYVDLQWIYYFTAQMALSHSIIFASSTTSHALRPDWITRLDISKSDLMTSFIGLKNVFKRLVASNLAGHLPISASAYTAVPLLLISLDVQLSSSEGQKGKRMRELSYCAEAMRQYACRFQFAQFVSGIVCKVLQLLDATSSPAAMSRGNILEEGMFEGENRPQTWCELYIENPQLYFTLLFSLDHSLSWGKVPTSHELPDWSLRRRSSRSPQQLNRSSLSLTPGLRQEVSELSPAIIDLGDNMASSWMSNDQWENLLSTRVYCEDSPGLGIEQATSPVALGTSTVIPDQPETLPGPSRDDAQECESISDTLSFMLQYSCPAIG</sequence>
<dbReference type="InterPro" id="IPR001138">
    <property type="entry name" value="Zn2Cys6_DnaBD"/>
</dbReference>
<keyword evidence="4" id="KW-0804">Transcription</keyword>
<gene>
    <name evidence="8" type="ORF">ASPVEDRAFT_147561</name>
</gene>
<dbReference type="PANTHER" id="PTHR47425:SF2">
    <property type="entry name" value="FARB-RELATED"/>
    <property type="match status" value="1"/>
</dbReference>
<organism evidence="8 9">
    <name type="scientific">Aspergillus versicolor CBS 583.65</name>
    <dbReference type="NCBI Taxonomy" id="1036611"/>
    <lineage>
        <taxon>Eukaryota</taxon>
        <taxon>Fungi</taxon>
        <taxon>Dikarya</taxon>
        <taxon>Ascomycota</taxon>
        <taxon>Pezizomycotina</taxon>
        <taxon>Eurotiomycetes</taxon>
        <taxon>Eurotiomycetidae</taxon>
        <taxon>Eurotiales</taxon>
        <taxon>Aspergillaceae</taxon>
        <taxon>Aspergillus</taxon>
        <taxon>Aspergillus subgen. Nidulantes</taxon>
    </lineage>
</organism>
<dbReference type="Gene3D" id="4.10.240.10">
    <property type="entry name" value="Zn(2)-C6 fungal-type DNA-binding domain"/>
    <property type="match status" value="1"/>
</dbReference>
<dbReference type="Proteomes" id="UP000184073">
    <property type="component" value="Unassembled WGS sequence"/>
</dbReference>
<dbReference type="CDD" id="cd12148">
    <property type="entry name" value="fungal_TF_MHR"/>
    <property type="match status" value="1"/>
</dbReference>
<dbReference type="AlphaFoldDB" id="A0A1L9P9W2"/>
<evidence type="ECO:0000313" key="9">
    <source>
        <dbReference type="Proteomes" id="UP000184073"/>
    </source>
</evidence>
<dbReference type="Pfam" id="PF00172">
    <property type="entry name" value="Zn_clus"/>
    <property type="match status" value="1"/>
</dbReference>
<evidence type="ECO:0000313" key="8">
    <source>
        <dbReference type="EMBL" id="OJI98317.1"/>
    </source>
</evidence>
<dbReference type="STRING" id="1036611.A0A1L9P9W2"/>
<evidence type="ECO:0000256" key="2">
    <source>
        <dbReference type="ARBA" id="ARBA00023015"/>
    </source>
</evidence>
<dbReference type="CDD" id="cd00067">
    <property type="entry name" value="GAL4"/>
    <property type="match status" value="1"/>
</dbReference>
<proteinExistence type="predicted"/>
<dbReference type="GO" id="GO:0000981">
    <property type="term" value="F:DNA-binding transcription factor activity, RNA polymerase II-specific"/>
    <property type="evidence" value="ECO:0007669"/>
    <property type="project" value="InterPro"/>
</dbReference>
<name>A0A1L9P9W2_ASPVE</name>
<dbReference type="GO" id="GO:0003677">
    <property type="term" value="F:DNA binding"/>
    <property type="evidence" value="ECO:0007669"/>
    <property type="project" value="UniProtKB-KW"/>
</dbReference>
<evidence type="ECO:0000256" key="3">
    <source>
        <dbReference type="ARBA" id="ARBA00023125"/>
    </source>
</evidence>
<evidence type="ECO:0000256" key="4">
    <source>
        <dbReference type="ARBA" id="ARBA00023163"/>
    </source>
</evidence>
<keyword evidence="5" id="KW-0539">Nucleus</keyword>
<reference evidence="9" key="1">
    <citation type="journal article" date="2017" name="Genome Biol.">
        <title>Comparative genomics reveals high biological diversity and specific adaptations in the industrially and medically important fungal genus Aspergillus.</title>
        <authorList>
            <person name="de Vries R.P."/>
            <person name="Riley R."/>
            <person name="Wiebenga A."/>
            <person name="Aguilar-Osorio G."/>
            <person name="Amillis S."/>
            <person name="Uchima C.A."/>
            <person name="Anderluh G."/>
            <person name="Asadollahi M."/>
            <person name="Askin M."/>
            <person name="Barry K."/>
            <person name="Battaglia E."/>
            <person name="Bayram O."/>
            <person name="Benocci T."/>
            <person name="Braus-Stromeyer S.A."/>
            <person name="Caldana C."/>
            <person name="Canovas D."/>
            <person name="Cerqueira G.C."/>
            <person name="Chen F."/>
            <person name="Chen W."/>
            <person name="Choi C."/>
            <person name="Clum A."/>
            <person name="Dos Santos R.A."/>
            <person name="Damasio A.R."/>
            <person name="Diallinas G."/>
            <person name="Emri T."/>
            <person name="Fekete E."/>
            <person name="Flipphi M."/>
            <person name="Freyberg S."/>
            <person name="Gallo A."/>
            <person name="Gournas C."/>
            <person name="Habgood R."/>
            <person name="Hainaut M."/>
            <person name="Harispe M.L."/>
            <person name="Henrissat B."/>
            <person name="Hilden K.S."/>
            <person name="Hope R."/>
            <person name="Hossain A."/>
            <person name="Karabika E."/>
            <person name="Karaffa L."/>
            <person name="Karanyi Z."/>
            <person name="Krasevec N."/>
            <person name="Kuo A."/>
            <person name="Kusch H."/>
            <person name="LaButti K."/>
            <person name="Lagendijk E.L."/>
            <person name="Lapidus A."/>
            <person name="Levasseur A."/>
            <person name="Lindquist E."/>
            <person name="Lipzen A."/>
            <person name="Logrieco A.F."/>
            <person name="MacCabe A."/>
            <person name="Maekelae M.R."/>
            <person name="Malavazi I."/>
            <person name="Melin P."/>
            <person name="Meyer V."/>
            <person name="Mielnichuk N."/>
            <person name="Miskei M."/>
            <person name="Molnar A.P."/>
            <person name="Mule G."/>
            <person name="Ngan C.Y."/>
            <person name="Orejas M."/>
            <person name="Orosz E."/>
            <person name="Ouedraogo J.P."/>
            <person name="Overkamp K.M."/>
            <person name="Park H.-S."/>
            <person name="Perrone G."/>
            <person name="Piumi F."/>
            <person name="Punt P.J."/>
            <person name="Ram A.F."/>
            <person name="Ramon A."/>
            <person name="Rauscher S."/>
            <person name="Record E."/>
            <person name="Riano-Pachon D.M."/>
            <person name="Robert V."/>
            <person name="Roehrig J."/>
            <person name="Ruller R."/>
            <person name="Salamov A."/>
            <person name="Salih N.S."/>
            <person name="Samson R.A."/>
            <person name="Sandor E."/>
            <person name="Sanguinetti M."/>
            <person name="Schuetze T."/>
            <person name="Sepcic K."/>
            <person name="Shelest E."/>
            <person name="Sherlock G."/>
            <person name="Sophianopoulou V."/>
            <person name="Squina F.M."/>
            <person name="Sun H."/>
            <person name="Susca A."/>
            <person name="Todd R.B."/>
            <person name="Tsang A."/>
            <person name="Unkles S.E."/>
            <person name="van de Wiele N."/>
            <person name="van Rossen-Uffink D."/>
            <person name="Oliveira J.V."/>
            <person name="Vesth T.C."/>
            <person name="Visser J."/>
            <person name="Yu J.-H."/>
            <person name="Zhou M."/>
            <person name="Andersen M.R."/>
            <person name="Archer D.B."/>
            <person name="Baker S.E."/>
            <person name="Benoit I."/>
            <person name="Brakhage A.A."/>
            <person name="Braus G.H."/>
            <person name="Fischer R."/>
            <person name="Frisvad J.C."/>
            <person name="Goldman G.H."/>
            <person name="Houbraken J."/>
            <person name="Oakley B."/>
            <person name="Pocsi I."/>
            <person name="Scazzocchio C."/>
            <person name="Seiboth B."/>
            <person name="vanKuyk P.A."/>
            <person name="Wortman J."/>
            <person name="Dyer P.S."/>
            <person name="Grigoriev I.V."/>
        </authorList>
    </citation>
    <scope>NUCLEOTIDE SEQUENCE [LARGE SCALE GENOMIC DNA]</scope>
    <source>
        <strain evidence="9">CBS 583.65</strain>
    </source>
</reference>
<dbReference type="OrthoDB" id="4161332at2759"/>
<dbReference type="PROSITE" id="PS50048">
    <property type="entry name" value="ZN2_CY6_FUNGAL_2"/>
    <property type="match status" value="1"/>
</dbReference>
<protein>
    <recommendedName>
        <fullName evidence="7">Zn(2)-C6 fungal-type domain-containing protein</fullName>
    </recommendedName>
</protein>
<keyword evidence="3" id="KW-0238">DNA-binding</keyword>
<dbReference type="SMART" id="SM00906">
    <property type="entry name" value="Fungal_trans"/>
    <property type="match status" value="1"/>
</dbReference>
<dbReference type="PROSITE" id="PS00463">
    <property type="entry name" value="ZN2_CY6_FUNGAL_1"/>
    <property type="match status" value="1"/>
</dbReference>
<dbReference type="InterPro" id="IPR007219">
    <property type="entry name" value="XnlR_reg_dom"/>
</dbReference>
<evidence type="ECO:0000256" key="6">
    <source>
        <dbReference type="SAM" id="MobiDB-lite"/>
    </source>
</evidence>
<accession>A0A1L9P9W2</accession>
<feature type="domain" description="Zn(2)-C6 fungal-type" evidence="7">
    <location>
        <begin position="21"/>
        <end position="51"/>
    </location>
</feature>
<dbReference type="GO" id="GO:0006351">
    <property type="term" value="P:DNA-templated transcription"/>
    <property type="evidence" value="ECO:0007669"/>
    <property type="project" value="InterPro"/>
</dbReference>
<keyword evidence="2" id="KW-0805">Transcription regulation</keyword>
<dbReference type="SUPFAM" id="SSF57701">
    <property type="entry name" value="Zn2/Cys6 DNA-binding domain"/>
    <property type="match status" value="1"/>
</dbReference>
<evidence type="ECO:0000259" key="7">
    <source>
        <dbReference type="PROSITE" id="PS50048"/>
    </source>
</evidence>